<keyword evidence="4" id="KW-1185">Reference proteome</keyword>
<name>A0ABR8PTI2_9CLOT</name>
<comment type="caution">
    <text evidence="3">The sequence shown here is derived from an EMBL/GenBank/DDBJ whole genome shotgun (WGS) entry which is preliminary data.</text>
</comment>
<feature type="domain" description="Peptidase S9 prolyl oligopeptidase catalytic" evidence="2">
    <location>
        <begin position="156"/>
        <end position="305"/>
    </location>
</feature>
<dbReference type="InterPro" id="IPR052920">
    <property type="entry name" value="DNA-binding_regulatory"/>
</dbReference>
<accession>A0ABR8PTI2</accession>
<gene>
    <name evidence="3" type="ORF">H9661_08925</name>
</gene>
<organism evidence="3 4">
    <name type="scientific">Clostridium cibarium</name>
    <dbReference type="NCBI Taxonomy" id="2762247"/>
    <lineage>
        <taxon>Bacteria</taxon>
        <taxon>Bacillati</taxon>
        <taxon>Bacillota</taxon>
        <taxon>Clostridia</taxon>
        <taxon>Eubacteriales</taxon>
        <taxon>Clostridiaceae</taxon>
        <taxon>Clostridium</taxon>
    </lineage>
</organism>
<evidence type="ECO:0000256" key="1">
    <source>
        <dbReference type="SAM" id="Phobius"/>
    </source>
</evidence>
<dbReference type="PANTHER" id="PTHR43358:SF4">
    <property type="entry name" value="ALPHA_BETA HYDROLASE FOLD-1 DOMAIN-CONTAINING PROTEIN"/>
    <property type="match status" value="1"/>
</dbReference>
<evidence type="ECO:0000313" key="3">
    <source>
        <dbReference type="EMBL" id="MBD7911476.1"/>
    </source>
</evidence>
<dbReference type="GO" id="GO:0016787">
    <property type="term" value="F:hydrolase activity"/>
    <property type="evidence" value="ECO:0007669"/>
    <property type="project" value="UniProtKB-KW"/>
</dbReference>
<reference evidence="3 4" key="1">
    <citation type="submission" date="2020-08" db="EMBL/GenBank/DDBJ databases">
        <title>A Genomic Blueprint of the Chicken Gut Microbiome.</title>
        <authorList>
            <person name="Gilroy R."/>
            <person name="Ravi A."/>
            <person name="Getino M."/>
            <person name="Pursley I."/>
            <person name="Horton D.L."/>
            <person name="Alikhan N.-F."/>
            <person name="Baker D."/>
            <person name="Gharbi K."/>
            <person name="Hall N."/>
            <person name="Watson M."/>
            <person name="Adriaenssens E.M."/>
            <person name="Foster-Nyarko E."/>
            <person name="Jarju S."/>
            <person name="Secka A."/>
            <person name="Antonio M."/>
            <person name="Oren A."/>
            <person name="Chaudhuri R."/>
            <person name="La Ragione R.M."/>
            <person name="Hildebrand F."/>
            <person name="Pallen M.J."/>
        </authorList>
    </citation>
    <scope>NUCLEOTIDE SEQUENCE [LARGE SCALE GENOMIC DNA]</scope>
    <source>
        <strain evidence="3 4">Sa3CVN1</strain>
    </source>
</reference>
<keyword evidence="1" id="KW-1133">Transmembrane helix</keyword>
<dbReference type="Gene3D" id="3.40.50.1820">
    <property type="entry name" value="alpha/beta hydrolase"/>
    <property type="match status" value="1"/>
</dbReference>
<dbReference type="RefSeq" id="WP_191768359.1">
    <property type="nucleotide sequence ID" value="NZ_JACSRA010000011.1"/>
</dbReference>
<evidence type="ECO:0000259" key="2">
    <source>
        <dbReference type="Pfam" id="PF00326"/>
    </source>
</evidence>
<feature type="transmembrane region" description="Helical" evidence="1">
    <location>
        <begin position="6"/>
        <end position="29"/>
    </location>
</feature>
<dbReference type="EMBL" id="JACSRA010000011">
    <property type="protein sequence ID" value="MBD7911476.1"/>
    <property type="molecule type" value="Genomic_DNA"/>
</dbReference>
<dbReference type="SUPFAM" id="SSF53474">
    <property type="entry name" value="alpha/beta-Hydrolases"/>
    <property type="match status" value="1"/>
</dbReference>
<dbReference type="Pfam" id="PF00326">
    <property type="entry name" value="Peptidase_S9"/>
    <property type="match status" value="1"/>
</dbReference>
<keyword evidence="3" id="KW-0378">Hydrolase</keyword>
<dbReference type="InterPro" id="IPR029058">
    <property type="entry name" value="AB_hydrolase_fold"/>
</dbReference>
<evidence type="ECO:0000313" key="4">
    <source>
        <dbReference type="Proteomes" id="UP000627781"/>
    </source>
</evidence>
<protein>
    <submittedName>
        <fullName evidence="3">Alpha/beta hydrolase</fullName>
    </submittedName>
</protein>
<keyword evidence="1" id="KW-0472">Membrane</keyword>
<sequence length="308" mass="36200">MILSILIAILIVFTIVFSIFLHFASEYAFKEAFYARRKTKEDSIKRLNNWGLWNEEYFENLQMEDVFITSKDGLNLCGHLIERFEDSNRYIILVHGYSANHYLHMPFIPMFLKERFNILLVEERSHGESEGKYATYGYKEKEDLNLWINFLEERKGEELFLGLHGQSMGAATVLLCGARNRKVKFVIEDCGYSSGKELMRYQFSKVDYVPFGLVYWLLNLKVKRRCGFKFEDVCPINAIAKSEVPIFFIHGDADKKVPVNMAIDMYKRRNREGDMILIVPNAVHLTSYKEKKEEYERMVHDFINNADI</sequence>
<proteinExistence type="predicted"/>
<keyword evidence="1" id="KW-0812">Transmembrane</keyword>
<dbReference type="InterPro" id="IPR001375">
    <property type="entry name" value="Peptidase_S9_cat"/>
</dbReference>
<dbReference type="Proteomes" id="UP000627781">
    <property type="component" value="Unassembled WGS sequence"/>
</dbReference>
<dbReference type="PANTHER" id="PTHR43358">
    <property type="entry name" value="ALPHA/BETA-HYDROLASE"/>
    <property type="match status" value="1"/>
</dbReference>